<feature type="domain" description="ABC-type glycine betaine transport system substrate-binding" evidence="1">
    <location>
        <begin position="4"/>
        <end position="79"/>
    </location>
</feature>
<accession>A0A3B0VBB6</accession>
<proteinExistence type="predicted"/>
<dbReference type="Pfam" id="PF04069">
    <property type="entry name" value="OpuAC"/>
    <property type="match status" value="1"/>
</dbReference>
<gene>
    <name evidence="2" type="ORF">MNBD_DELTA03-1263</name>
</gene>
<organism evidence="2">
    <name type="scientific">hydrothermal vent metagenome</name>
    <dbReference type="NCBI Taxonomy" id="652676"/>
    <lineage>
        <taxon>unclassified sequences</taxon>
        <taxon>metagenomes</taxon>
        <taxon>ecological metagenomes</taxon>
    </lineage>
</organism>
<dbReference type="GO" id="GO:0022857">
    <property type="term" value="F:transmembrane transporter activity"/>
    <property type="evidence" value="ECO:0007669"/>
    <property type="project" value="InterPro"/>
</dbReference>
<dbReference type="AlphaFoldDB" id="A0A3B0VBB6"/>
<protein>
    <recommendedName>
        <fullName evidence="1">ABC-type glycine betaine transport system substrate-binding domain-containing protein</fullName>
    </recommendedName>
</protein>
<dbReference type="InterPro" id="IPR007210">
    <property type="entry name" value="ABC_Gly_betaine_transp_sub-bd"/>
</dbReference>
<evidence type="ECO:0000313" key="2">
    <source>
        <dbReference type="EMBL" id="VAW40988.1"/>
    </source>
</evidence>
<sequence length="84" mass="9650">DKKLNIIWLNPFGYQDIQADGRHSESAPLLRRDVLTNFPLLPRVLNKLSGAVSSRSYKSMMKKVVDGKKPRNVAKDFLKRKKLI</sequence>
<evidence type="ECO:0000259" key="1">
    <source>
        <dbReference type="Pfam" id="PF04069"/>
    </source>
</evidence>
<dbReference type="EMBL" id="UOEX01000362">
    <property type="protein sequence ID" value="VAW40988.1"/>
    <property type="molecule type" value="Genomic_DNA"/>
</dbReference>
<dbReference type="GO" id="GO:0043190">
    <property type="term" value="C:ATP-binding cassette (ABC) transporter complex"/>
    <property type="evidence" value="ECO:0007669"/>
    <property type="project" value="InterPro"/>
</dbReference>
<reference evidence="2" key="1">
    <citation type="submission" date="2018-06" db="EMBL/GenBank/DDBJ databases">
        <authorList>
            <person name="Zhirakovskaya E."/>
        </authorList>
    </citation>
    <scope>NUCLEOTIDE SEQUENCE</scope>
</reference>
<name>A0A3B0VBB6_9ZZZZ</name>
<dbReference type="Gene3D" id="3.40.190.10">
    <property type="entry name" value="Periplasmic binding protein-like II"/>
    <property type="match status" value="1"/>
</dbReference>
<feature type="non-terminal residue" evidence="2">
    <location>
        <position position="1"/>
    </location>
</feature>
<dbReference type="SUPFAM" id="SSF53850">
    <property type="entry name" value="Periplasmic binding protein-like II"/>
    <property type="match status" value="1"/>
</dbReference>